<proteinExistence type="predicted"/>
<keyword evidence="3" id="KW-1185">Reference proteome</keyword>
<evidence type="ECO:0000313" key="2">
    <source>
        <dbReference type="EMBL" id="KAF2154613.1"/>
    </source>
</evidence>
<feature type="region of interest" description="Disordered" evidence="1">
    <location>
        <begin position="210"/>
        <end position="240"/>
    </location>
</feature>
<dbReference type="Proteomes" id="UP000799439">
    <property type="component" value="Unassembled WGS sequence"/>
</dbReference>
<accession>A0A9P4J367</accession>
<feature type="compositionally biased region" description="Basic and acidic residues" evidence="1">
    <location>
        <begin position="210"/>
        <end position="228"/>
    </location>
</feature>
<dbReference type="OrthoDB" id="2306919at2759"/>
<dbReference type="EMBL" id="ML996083">
    <property type="protein sequence ID" value="KAF2154613.1"/>
    <property type="molecule type" value="Genomic_DNA"/>
</dbReference>
<comment type="caution">
    <text evidence="2">The sequence shown here is derived from an EMBL/GenBank/DDBJ whole genome shotgun (WGS) entry which is preliminary data.</text>
</comment>
<gene>
    <name evidence="2" type="ORF">K461DRAFT_275741</name>
</gene>
<reference evidence="2" key="1">
    <citation type="journal article" date="2020" name="Stud. Mycol.">
        <title>101 Dothideomycetes genomes: a test case for predicting lifestyles and emergence of pathogens.</title>
        <authorList>
            <person name="Haridas S."/>
            <person name="Albert R."/>
            <person name="Binder M."/>
            <person name="Bloem J."/>
            <person name="Labutti K."/>
            <person name="Salamov A."/>
            <person name="Andreopoulos B."/>
            <person name="Baker S."/>
            <person name="Barry K."/>
            <person name="Bills G."/>
            <person name="Bluhm B."/>
            <person name="Cannon C."/>
            <person name="Castanera R."/>
            <person name="Culley D."/>
            <person name="Daum C."/>
            <person name="Ezra D."/>
            <person name="Gonzalez J."/>
            <person name="Henrissat B."/>
            <person name="Kuo A."/>
            <person name="Liang C."/>
            <person name="Lipzen A."/>
            <person name="Lutzoni F."/>
            <person name="Magnuson J."/>
            <person name="Mondo S."/>
            <person name="Nolan M."/>
            <person name="Ohm R."/>
            <person name="Pangilinan J."/>
            <person name="Park H.-J."/>
            <person name="Ramirez L."/>
            <person name="Alfaro M."/>
            <person name="Sun H."/>
            <person name="Tritt A."/>
            <person name="Yoshinaga Y."/>
            <person name="Zwiers L.-H."/>
            <person name="Turgeon B."/>
            <person name="Goodwin S."/>
            <person name="Spatafora J."/>
            <person name="Crous P."/>
            <person name="Grigoriev I."/>
        </authorList>
    </citation>
    <scope>NUCLEOTIDE SEQUENCE</scope>
    <source>
        <strain evidence="2">CBS 260.36</strain>
    </source>
</reference>
<sequence length="240" mass="26449">MATPNPSKEPSFTSLHSTLLSSPPPLLPPGHSLHPSITSQISAALLHPTLESLLHLQNHDLPSAHFLVRHMQARPAWEGMYIHGILHRIEGDMPNCLAWYTDVSSSPAFQSFFGSADGASGGEVNPHLSFLSQTEHDSLASPGPDDTKDEKLPPQRSARVFIRAVEELRKRSTASEGYGERKAALEAVSRAELEALIKYCSDKFGTEKYEDASEAWTRPDEETRKTGERMVSGGEGYRKF</sequence>
<name>A0A9P4J367_9PEZI</name>
<dbReference type="AlphaFoldDB" id="A0A9P4J367"/>
<evidence type="ECO:0000256" key="1">
    <source>
        <dbReference type="SAM" id="MobiDB-lite"/>
    </source>
</evidence>
<organism evidence="2 3">
    <name type="scientific">Myriangium duriaei CBS 260.36</name>
    <dbReference type="NCBI Taxonomy" id="1168546"/>
    <lineage>
        <taxon>Eukaryota</taxon>
        <taxon>Fungi</taxon>
        <taxon>Dikarya</taxon>
        <taxon>Ascomycota</taxon>
        <taxon>Pezizomycotina</taxon>
        <taxon>Dothideomycetes</taxon>
        <taxon>Dothideomycetidae</taxon>
        <taxon>Myriangiales</taxon>
        <taxon>Myriangiaceae</taxon>
        <taxon>Myriangium</taxon>
    </lineage>
</organism>
<evidence type="ECO:0000313" key="3">
    <source>
        <dbReference type="Proteomes" id="UP000799439"/>
    </source>
</evidence>
<protein>
    <submittedName>
        <fullName evidence="2">Uncharacterized protein</fullName>
    </submittedName>
</protein>
<feature type="region of interest" description="Disordered" evidence="1">
    <location>
        <begin position="134"/>
        <end position="156"/>
    </location>
</feature>